<proteinExistence type="predicted"/>
<accession>A0ABD0V6M1</accession>
<evidence type="ECO:0000313" key="2">
    <source>
        <dbReference type="Proteomes" id="UP001552299"/>
    </source>
</evidence>
<evidence type="ECO:0000313" key="1">
    <source>
        <dbReference type="EMBL" id="KAL0918187.1"/>
    </source>
</evidence>
<comment type="caution">
    <text evidence="1">The sequence shown here is derived from an EMBL/GenBank/DDBJ whole genome shotgun (WGS) entry which is preliminary data.</text>
</comment>
<sequence>MDILGSPFFDVYFGFDETVDDYVDRILYQLSLSLEEHIRPGRWIINRRPPPPPSPATSSADKVLRATCLMPPFSLTNPPAPSPSSLLSRRPPSIKQTLRPFLSLTLFLRLDYHVWEIPFDAGFVFDEQGRTDVLGSPFFDVYFEFYETVDDYVYRILYQLSLSLEEHIRPGRWIINRRPPPPPSPATSPADKVLRATCLTVPSLGLLITLLR</sequence>
<keyword evidence="2" id="KW-1185">Reference proteome</keyword>
<name>A0ABD0V6M1_DENTH</name>
<dbReference type="EMBL" id="JANQDX010000009">
    <property type="protein sequence ID" value="KAL0918187.1"/>
    <property type="molecule type" value="Genomic_DNA"/>
</dbReference>
<reference evidence="1 2" key="1">
    <citation type="journal article" date="2024" name="Plant Biotechnol. J.">
        <title>Dendrobium thyrsiflorum genome and its molecular insights into genes involved in important horticultural traits.</title>
        <authorList>
            <person name="Chen B."/>
            <person name="Wang J.Y."/>
            <person name="Zheng P.J."/>
            <person name="Li K.L."/>
            <person name="Liang Y.M."/>
            <person name="Chen X.F."/>
            <person name="Zhang C."/>
            <person name="Zhao X."/>
            <person name="He X."/>
            <person name="Zhang G.Q."/>
            <person name="Liu Z.J."/>
            <person name="Xu Q."/>
        </authorList>
    </citation>
    <scope>NUCLEOTIDE SEQUENCE [LARGE SCALE GENOMIC DNA]</scope>
    <source>
        <strain evidence="1">GZMU011</strain>
    </source>
</reference>
<dbReference type="AlphaFoldDB" id="A0ABD0V6M1"/>
<organism evidence="1 2">
    <name type="scientific">Dendrobium thyrsiflorum</name>
    <name type="common">Pinecone-like raceme dendrobium</name>
    <name type="synonym">Orchid</name>
    <dbReference type="NCBI Taxonomy" id="117978"/>
    <lineage>
        <taxon>Eukaryota</taxon>
        <taxon>Viridiplantae</taxon>
        <taxon>Streptophyta</taxon>
        <taxon>Embryophyta</taxon>
        <taxon>Tracheophyta</taxon>
        <taxon>Spermatophyta</taxon>
        <taxon>Magnoliopsida</taxon>
        <taxon>Liliopsida</taxon>
        <taxon>Asparagales</taxon>
        <taxon>Orchidaceae</taxon>
        <taxon>Epidendroideae</taxon>
        <taxon>Malaxideae</taxon>
        <taxon>Dendrobiinae</taxon>
        <taxon>Dendrobium</taxon>
    </lineage>
</organism>
<dbReference type="Proteomes" id="UP001552299">
    <property type="component" value="Unassembled WGS sequence"/>
</dbReference>
<protein>
    <submittedName>
        <fullName evidence="1">Uncharacterized protein</fullName>
    </submittedName>
</protein>
<gene>
    <name evidence="1" type="ORF">M5K25_010181</name>
</gene>